<reference evidence="2 3" key="1">
    <citation type="submission" date="2021-06" db="EMBL/GenBank/DDBJ databases">
        <title>Clostridia strains as spoilage organisms.</title>
        <authorList>
            <person name="Wambui J."/>
            <person name="Stephan R."/>
            <person name="Stevens M.J.A."/>
        </authorList>
    </citation>
    <scope>NUCLEOTIDE SEQUENCE [LARGE SCALE GENOMIC DNA]</scope>
    <source>
        <strain evidence="2 3">CM013</strain>
    </source>
</reference>
<keyword evidence="1" id="KW-0175">Coiled coil</keyword>
<sequence length="95" mass="10888">MANKKYDKVFKESIARLSLEEGRTLSSISKEYNIAKSTINGWIKGFSEECMESEEKISPSIYEENKKLKKRAAELEKENAFLKKAAAFFVSEIDN</sequence>
<dbReference type="Pfam" id="PF01527">
    <property type="entry name" value="HTH_Tnp_1"/>
    <property type="match status" value="1"/>
</dbReference>
<gene>
    <name evidence="2" type="ORF">KPL27_05425</name>
</gene>
<keyword evidence="3" id="KW-1185">Reference proteome</keyword>
<feature type="coiled-coil region" evidence="1">
    <location>
        <begin position="58"/>
        <end position="85"/>
    </location>
</feature>
<proteinExistence type="predicted"/>
<evidence type="ECO:0000313" key="2">
    <source>
        <dbReference type="EMBL" id="MBU3219546.1"/>
    </source>
</evidence>
<dbReference type="EMBL" id="JAHLDG010000006">
    <property type="protein sequence ID" value="MBU3219546.1"/>
    <property type="molecule type" value="Genomic_DNA"/>
</dbReference>
<evidence type="ECO:0000256" key="1">
    <source>
        <dbReference type="SAM" id="Coils"/>
    </source>
</evidence>
<evidence type="ECO:0000313" key="3">
    <source>
        <dbReference type="Proteomes" id="UP000740830"/>
    </source>
</evidence>
<dbReference type="Proteomes" id="UP000740830">
    <property type="component" value="Unassembled WGS sequence"/>
</dbReference>
<dbReference type="RefSeq" id="WP_216131601.1">
    <property type="nucleotide sequence ID" value="NZ_JAHLDG010000006.1"/>
</dbReference>
<protein>
    <submittedName>
        <fullName evidence="2">Transposase</fullName>
    </submittedName>
</protein>
<name>A0ABS6C247_9CLOT</name>
<organism evidence="2 3">
    <name type="scientific">Clostridium algidicarnis</name>
    <dbReference type="NCBI Taxonomy" id="37659"/>
    <lineage>
        <taxon>Bacteria</taxon>
        <taxon>Bacillati</taxon>
        <taxon>Bacillota</taxon>
        <taxon>Clostridia</taxon>
        <taxon>Eubacteriales</taxon>
        <taxon>Clostridiaceae</taxon>
        <taxon>Clostridium</taxon>
    </lineage>
</organism>
<dbReference type="InterPro" id="IPR002514">
    <property type="entry name" value="Transposase_8"/>
</dbReference>
<accession>A0ABS6C247</accession>
<comment type="caution">
    <text evidence="2">The sequence shown here is derived from an EMBL/GenBank/DDBJ whole genome shotgun (WGS) entry which is preliminary data.</text>
</comment>